<dbReference type="InterPro" id="IPR020846">
    <property type="entry name" value="MFS_dom"/>
</dbReference>
<keyword evidence="4 7" id="KW-0812">Transmembrane</keyword>
<feature type="transmembrane region" description="Helical" evidence="7">
    <location>
        <begin position="390"/>
        <end position="408"/>
    </location>
</feature>
<feature type="transmembrane region" description="Helical" evidence="7">
    <location>
        <begin position="64"/>
        <end position="83"/>
    </location>
</feature>
<feature type="transmembrane region" description="Helical" evidence="7">
    <location>
        <begin position="304"/>
        <end position="322"/>
    </location>
</feature>
<comment type="subcellular location">
    <subcellularLocation>
        <location evidence="1">Cell membrane</location>
        <topology evidence="1">Multi-pass membrane protein</topology>
    </subcellularLocation>
</comment>
<evidence type="ECO:0000256" key="1">
    <source>
        <dbReference type="ARBA" id="ARBA00004651"/>
    </source>
</evidence>
<keyword evidence="5 7" id="KW-1133">Transmembrane helix</keyword>
<dbReference type="Proteomes" id="UP001365846">
    <property type="component" value="Unassembled WGS sequence"/>
</dbReference>
<comment type="caution">
    <text evidence="9">The sequence shown here is derived from an EMBL/GenBank/DDBJ whole genome shotgun (WGS) entry which is preliminary data.</text>
</comment>
<feature type="transmembrane region" description="Helical" evidence="7">
    <location>
        <begin position="241"/>
        <end position="259"/>
    </location>
</feature>
<dbReference type="SUPFAM" id="SSF103473">
    <property type="entry name" value="MFS general substrate transporter"/>
    <property type="match status" value="1"/>
</dbReference>
<feature type="domain" description="Major facilitator superfamily (MFS) profile" evidence="8">
    <location>
        <begin position="29"/>
        <end position="417"/>
    </location>
</feature>
<evidence type="ECO:0000256" key="7">
    <source>
        <dbReference type="SAM" id="Phobius"/>
    </source>
</evidence>
<evidence type="ECO:0000313" key="10">
    <source>
        <dbReference type="Proteomes" id="UP001365846"/>
    </source>
</evidence>
<accession>A0ABU8VGL4</accession>
<dbReference type="InterPro" id="IPR036259">
    <property type="entry name" value="MFS_trans_sf"/>
</dbReference>
<evidence type="ECO:0000256" key="6">
    <source>
        <dbReference type="ARBA" id="ARBA00023136"/>
    </source>
</evidence>
<gene>
    <name evidence="9" type="ORF">WKW77_16610</name>
</gene>
<feature type="transmembrane region" description="Helical" evidence="7">
    <location>
        <begin position="271"/>
        <end position="292"/>
    </location>
</feature>
<dbReference type="PANTHER" id="PTHR23513">
    <property type="entry name" value="INTEGRAL MEMBRANE EFFLUX PROTEIN-RELATED"/>
    <property type="match status" value="1"/>
</dbReference>
<sequence length="548" mass="57837">MADESSRAAAAPASPSTGGGSFAPLRLPVFAVLWAATVIGNIGSFMRDVASAWMVTELSTSPAAVALVQTAATLPIFLLAIPAGVLSDILDRRRFLIGVQILLGAVSIALLVMARTHTLTVEALIALTFVGGIGAALMGPTWQSIVPELVPRGDLKSAVALNSLGINIARAIGPATGGLLLAAFGAALVYGVDVLSYVIVIGALLWWRRPQAESKGLDEQFFGAFRAGLRYARSSRELHRVLLRAAVFFLFASSVWALLPLVARGMLGGSAGFYGVLLGAVGGGAILGAVLLPKLRQWLDADGLVLTASLLTAGVMAALAIAPPQWAAVVLMVMLGVGWIIALTTLNGVAQAVLPNWVRGRGLAIYLTVFNGAMAAGSLGWGLVAQPVGIAGALLVGAGGLVVVALVFHRVKLPAGEADLQPSNHWPEPMLVEPVANDRGPVMVQIEYRVRKDDLPAFLEAMQRLSLERRRDGAYAWGVAEHTGEPGRVIEWFLVESWAEHMRQHRRVSKADADLQADVMRFHIGPERPVAHHFLALDSTALRATPIS</sequence>
<evidence type="ECO:0000256" key="3">
    <source>
        <dbReference type="ARBA" id="ARBA00022475"/>
    </source>
</evidence>
<dbReference type="Pfam" id="PF05977">
    <property type="entry name" value="MFS_3"/>
    <property type="match status" value="1"/>
</dbReference>
<keyword evidence="6 7" id="KW-0472">Membrane</keyword>
<reference evidence="9 10" key="1">
    <citation type="submission" date="2024-03" db="EMBL/GenBank/DDBJ databases">
        <title>Novel species of the genus Variovorax.</title>
        <authorList>
            <person name="Liu Q."/>
            <person name="Xin Y.-H."/>
        </authorList>
    </citation>
    <scope>NUCLEOTIDE SEQUENCE [LARGE SCALE GENOMIC DNA]</scope>
    <source>
        <strain evidence="9 10">KACC 18899</strain>
    </source>
</reference>
<keyword evidence="3" id="KW-1003">Cell membrane</keyword>
<evidence type="ECO:0000313" key="9">
    <source>
        <dbReference type="EMBL" id="MEJ8812710.1"/>
    </source>
</evidence>
<organism evidence="9 10">
    <name type="scientific">Variovorax ureilyticus</name>
    <dbReference type="NCBI Taxonomy" id="1836198"/>
    <lineage>
        <taxon>Bacteria</taxon>
        <taxon>Pseudomonadati</taxon>
        <taxon>Pseudomonadota</taxon>
        <taxon>Betaproteobacteria</taxon>
        <taxon>Burkholderiales</taxon>
        <taxon>Comamonadaceae</taxon>
        <taxon>Variovorax</taxon>
    </lineage>
</organism>
<feature type="transmembrane region" description="Helical" evidence="7">
    <location>
        <begin position="25"/>
        <end position="43"/>
    </location>
</feature>
<evidence type="ECO:0000256" key="5">
    <source>
        <dbReference type="ARBA" id="ARBA00022989"/>
    </source>
</evidence>
<dbReference type="PROSITE" id="PS50850">
    <property type="entry name" value="MFS"/>
    <property type="match status" value="1"/>
</dbReference>
<feature type="transmembrane region" description="Helical" evidence="7">
    <location>
        <begin position="95"/>
        <end position="114"/>
    </location>
</feature>
<dbReference type="PANTHER" id="PTHR23513:SF11">
    <property type="entry name" value="STAPHYLOFERRIN A TRANSPORTER"/>
    <property type="match status" value="1"/>
</dbReference>
<evidence type="ECO:0000259" key="8">
    <source>
        <dbReference type="PROSITE" id="PS50850"/>
    </source>
</evidence>
<dbReference type="InterPro" id="IPR010290">
    <property type="entry name" value="TM_effector"/>
</dbReference>
<feature type="transmembrane region" description="Helical" evidence="7">
    <location>
        <begin position="121"/>
        <end position="142"/>
    </location>
</feature>
<keyword evidence="10" id="KW-1185">Reference proteome</keyword>
<evidence type="ECO:0000256" key="2">
    <source>
        <dbReference type="ARBA" id="ARBA00022448"/>
    </source>
</evidence>
<feature type="transmembrane region" description="Helical" evidence="7">
    <location>
        <begin position="362"/>
        <end position="384"/>
    </location>
</feature>
<dbReference type="EMBL" id="JBBKZU010000006">
    <property type="protein sequence ID" value="MEJ8812710.1"/>
    <property type="molecule type" value="Genomic_DNA"/>
</dbReference>
<dbReference type="Gene3D" id="1.20.1250.20">
    <property type="entry name" value="MFS general substrate transporter like domains"/>
    <property type="match status" value="1"/>
</dbReference>
<evidence type="ECO:0000256" key="4">
    <source>
        <dbReference type="ARBA" id="ARBA00022692"/>
    </source>
</evidence>
<keyword evidence="2" id="KW-0813">Transport</keyword>
<feature type="transmembrane region" description="Helical" evidence="7">
    <location>
        <begin position="179"/>
        <end position="207"/>
    </location>
</feature>
<name>A0ABU8VGL4_9BURK</name>
<protein>
    <submittedName>
        <fullName evidence="9">MFS transporter</fullName>
    </submittedName>
</protein>
<dbReference type="RefSeq" id="WP_340357951.1">
    <property type="nucleotide sequence ID" value="NZ_JBBKZU010000006.1"/>
</dbReference>
<proteinExistence type="predicted"/>
<feature type="transmembrane region" description="Helical" evidence="7">
    <location>
        <begin position="328"/>
        <end position="350"/>
    </location>
</feature>
<dbReference type="CDD" id="cd06173">
    <property type="entry name" value="MFS_MefA_like"/>
    <property type="match status" value="1"/>
</dbReference>